<dbReference type="EMBL" id="DTAI01000037">
    <property type="protein sequence ID" value="HGN36134.1"/>
    <property type="molecule type" value="Genomic_DNA"/>
</dbReference>
<comment type="caution">
    <text evidence="1">The sequence shown here is derived from an EMBL/GenBank/DDBJ whole genome shotgun (WGS) entry which is preliminary data.</text>
</comment>
<evidence type="ECO:0000313" key="2">
    <source>
        <dbReference type="EMBL" id="HGQ18694.1"/>
    </source>
</evidence>
<name>A0A7J3I5T7_9CREN</name>
<evidence type="ECO:0000313" key="1">
    <source>
        <dbReference type="EMBL" id="HGN36134.1"/>
    </source>
</evidence>
<sequence length="131" mass="14964">MYGSGSLYSNSLAKFLRSYMRSVLPSLDSFVIKVKNGSSDTSISEEELAIIAIAIKMYKETKKKNGNSVTHNNGNGYDSNTYTSSPWLNRWIFETANTDIHSLLRYDTIDFNHKMRYRMVDGQDTPLWDTS</sequence>
<dbReference type="EMBL" id="DTBZ01000131">
    <property type="protein sequence ID" value="HGQ18694.1"/>
    <property type="molecule type" value="Genomic_DNA"/>
</dbReference>
<organism evidence="1">
    <name type="scientific">Ignisphaera aggregans</name>
    <dbReference type="NCBI Taxonomy" id="334771"/>
    <lineage>
        <taxon>Archaea</taxon>
        <taxon>Thermoproteota</taxon>
        <taxon>Thermoprotei</taxon>
        <taxon>Desulfurococcales</taxon>
        <taxon>Desulfurococcaceae</taxon>
        <taxon>Ignisphaera</taxon>
    </lineage>
</organism>
<accession>A0A7J3I5T7</accession>
<dbReference type="AlphaFoldDB" id="A0A7J3I5T7"/>
<gene>
    <name evidence="1" type="ORF">ENT87_01075</name>
    <name evidence="2" type="ORF">ENU30_06975</name>
</gene>
<reference evidence="1" key="1">
    <citation type="journal article" date="2020" name="mSystems">
        <title>Genome- and Community-Level Interaction Insights into Carbon Utilization and Element Cycling Functions of Hydrothermarchaeota in Hydrothermal Sediment.</title>
        <authorList>
            <person name="Zhou Z."/>
            <person name="Liu Y."/>
            <person name="Xu W."/>
            <person name="Pan J."/>
            <person name="Luo Z.H."/>
            <person name="Li M."/>
        </authorList>
    </citation>
    <scope>NUCLEOTIDE SEQUENCE [LARGE SCALE GENOMIC DNA]</scope>
    <source>
        <strain evidence="1">SpSt-618</strain>
        <strain evidence="2">SpSt-657</strain>
    </source>
</reference>
<protein>
    <submittedName>
        <fullName evidence="1">Uncharacterized protein</fullName>
    </submittedName>
</protein>
<proteinExistence type="predicted"/>